<evidence type="ECO:0000313" key="2">
    <source>
        <dbReference type="EMBL" id="VDD44745.1"/>
    </source>
</evidence>
<feature type="compositionally biased region" description="Polar residues" evidence="1">
    <location>
        <begin position="85"/>
        <end position="102"/>
    </location>
</feature>
<accession>A0A3P6FGV2</accession>
<feature type="region of interest" description="Disordered" evidence="1">
    <location>
        <begin position="35"/>
        <end position="102"/>
    </location>
</feature>
<reference evidence="2" key="1">
    <citation type="submission" date="2018-11" db="EMBL/GenBank/DDBJ databases">
        <authorList>
            <consortium name="Genoscope - CEA"/>
            <person name="William W."/>
        </authorList>
    </citation>
    <scope>NUCLEOTIDE SEQUENCE</scope>
</reference>
<feature type="compositionally biased region" description="Low complexity" evidence="1">
    <location>
        <begin position="69"/>
        <end position="81"/>
    </location>
</feature>
<sequence>MKLNSVDTSKIDELPAKVDQLIVNNQNQVFIMEESTSEQNAKDAAPEIDKPAEDHQEVSYVHGQGWQLNNYHPNPNMRNNPHLFNHNNGADNSADKAQNTGY</sequence>
<gene>
    <name evidence="2" type="ORF">BOLC5T32292H</name>
</gene>
<proteinExistence type="predicted"/>
<protein>
    <submittedName>
        <fullName evidence="2">Uncharacterized protein</fullName>
    </submittedName>
</protein>
<feature type="compositionally biased region" description="Basic and acidic residues" evidence="1">
    <location>
        <begin position="40"/>
        <end position="57"/>
    </location>
</feature>
<organism evidence="2">
    <name type="scientific">Brassica oleracea</name>
    <name type="common">Wild cabbage</name>
    <dbReference type="NCBI Taxonomy" id="3712"/>
    <lineage>
        <taxon>Eukaryota</taxon>
        <taxon>Viridiplantae</taxon>
        <taxon>Streptophyta</taxon>
        <taxon>Embryophyta</taxon>
        <taxon>Tracheophyta</taxon>
        <taxon>Spermatophyta</taxon>
        <taxon>Magnoliopsida</taxon>
        <taxon>eudicotyledons</taxon>
        <taxon>Gunneridae</taxon>
        <taxon>Pentapetalae</taxon>
        <taxon>rosids</taxon>
        <taxon>malvids</taxon>
        <taxon>Brassicales</taxon>
        <taxon>Brassicaceae</taxon>
        <taxon>Brassiceae</taxon>
        <taxon>Brassica</taxon>
    </lineage>
</organism>
<name>A0A3P6FGV2_BRAOL</name>
<dbReference type="EMBL" id="LR031877">
    <property type="protein sequence ID" value="VDD44745.1"/>
    <property type="molecule type" value="Genomic_DNA"/>
</dbReference>
<dbReference type="AlphaFoldDB" id="A0A3P6FGV2"/>
<evidence type="ECO:0000256" key="1">
    <source>
        <dbReference type="SAM" id="MobiDB-lite"/>
    </source>
</evidence>